<dbReference type="InterPro" id="IPR007080">
    <property type="entry name" value="RNA_pol_Rpb1_1"/>
</dbReference>
<keyword evidence="8" id="KW-0460">Magnesium</keyword>
<dbReference type="InterPro" id="IPR042102">
    <property type="entry name" value="RNA_pol_Rpb1_3_sf"/>
</dbReference>
<evidence type="ECO:0000256" key="4">
    <source>
        <dbReference type="ARBA" id="ARBA00022679"/>
    </source>
</evidence>
<evidence type="ECO:0000259" key="13">
    <source>
        <dbReference type="SMART" id="SM00663"/>
    </source>
</evidence>
<evidence type="ECO:0000256" key="7">
    <source>
        <dbReference type="ARBA" id="ARBA00022833"/>
    </source>
</evidence>
<sequence>MNVQAQAQAQDIVFTKQPYIEDVGPRKIQSMNFSTLSESEISRIAEVQVYKGQYYDAARIPIEGGLLDPRMVNRIINKLKRYVDLLNGFESNMNVQAQAQAQDIVFTKQPYIEDVGPRKIQSMNFSTLSESEISRIAEVQVYKGQYYDAARIPIEGGLLDPRMGPNKEGTCATCHGKFDSCPGHFGYIKLALPVYNVAYRDNIMNILKCICKGPNKEGTCATCHGKFDSCPGHFGYIKLALPVYNVAYRDNIMNILKCICKFLIPKVYLQSCARILLVEDIRKEFLKKMRNPRLEALKKAELLKEIVKKCNSLTALVKKAGPPILGFNHERPNSNDGTMEEFRSAISHTKDSKTVFSAPTFNLDTVDVLALFKKMVDERIIQANASLRQELLEASTASNRLAGWDVLQLEVAQYINSDVHVPLSMQASRPLGGFFQRLKGKQGRFRGNLSGKRVEYTGRTVISPDPNLKITEVGIPIQMARILSYPERVSHHNIEKLRQRVSNGRDKYPGAQVVINADGIYGAKKQIADALRYGDIVHRHLEDGDIVLFNRQPSLHRMSIMCHRARVMPWRTLRFNESVCNPYNADFDGDEMNMHVPQTEEARTEAVMLMGVQNNLCTPKNGEILVASTQDFLTSSFLITRKDTFYDRAAFSLMCSYMVDGMDPVDLPTPAILKVQNNLCTPKNGEILVASTQDFLTSSFLITRKDTFYDRAAFSLMCSYMVDGMDPVDLPTPAILKPIELWTGKQLFSVLVRPHASVRVYVNLTVKEKSYIKPNKEGEREKEAMCPNDGFVYFRNSELLSGQLGKATLGNGNKDGLFSVLLRDYKAHAAATCMNRLAKLSARWIGNHGFSIGIDDVQPSKYLNERRLETISRGYQGCHEKIKKLQPETGCDAAQTLEAEITRILNNIRDETGKYLGCSARWIGNHGFSIGIDDVQPSKYLNERRLETISRGYQGCHEKIKFYNEGKLQPETGYETGKVCMKELHWRNSPLIMSQCGSKGSPINISQMIACVGQQSVGGRRAPNGFIDRSLPHFPRKAKTPAAKGFVANSFYSGLTATEFFFHTMGGREGLVDTAVKTADTGYMSRRLIKALEDLSIHYDDTVRSASGCVVQFRYGDDGMDPAYMEGKNGAPLNFDRLFLKAKATCPAGGNACLSPSEVSERVESRLSEDDMTPEGGCSVAFKNSFKCFLDEYVKSLTKTRETLESVESLAGEENSEIRERVIKNISGVTPKQLEVFLNTCISRYHLKKIEAGTAIGAIGAQSIGEPGTQMTLKTFHFAGVASMNITLGVPRIKEIINGAKKISTPIITAALKSDNNVNTARIVRGRIQKTNLGQVAKSIKLVMTSRLASIIVTLDMERIRDVQLCIDANNVKESIIQAKIKVKNEHITVLDGGKLEIRSSETDRSKMHFHLHSLKNALPTVIVKGLKSVERAIIKKEENKKMKTIKYGLLVEGSGLQDVMGIEGVDGRKTTSNHVIEVQQTLGIEAARKCIIDEIKYTMESHGMNIDIRHMMLLADVMTFRGEVLGITRFGIQKMGKSVLMLASFERTTDHLVNASVNGRVDRIEGVSECIIMGIPMQIGTGMLKVRQR</sequence>
<dbReference type="CDD" id="cd02736">
    <property type="entry name" value="RNAP_III_Rpc1_C"/>
    <property type="match status" value="1"/>
</dbReference>
<dbReference type="Pfam" id="PF00623">
    <property type="entry name" value="RNA_pol_Rpb1_2"/>
    <property type="match status" value="1"/>
</dbReference>
<dbReference type="InterPro" id="IPR000722">
    <property type="entry name" value="RNA_pol_asu"/>
</dbReference>
<comment type="subcellular location">
    <subcellularLocation>
        <location evidence="1">Nucleus</location>
    </subcellularLocation>
</comment>
<dbReference type="InterPro" id="IPR007081">
    <property type="entry name" value="RNA_pol_Rpb1_5"/>
</dbReference>
<comment type="catalytic activity">
    <reaction evidence="11 12">
        <text>RNA(n) + a ribonucleoside 5'-triphosphate = RNA(n+1) + diphosphate</text>
        <dbReference type="Rhea" id="RHEA:21248"/>
        <dbReference type="Rhea" id="RHEA-COMP:14527"/>
        <dbReference type="Rhea" id="RHEA-COMP:17342"/>
        <dbReference type="ChEBI" id="CHEBI:33019"/>
        <dbReference type="ChEBI" id="CHEBI:61557"/>
        <dbReference type="ChEBI" id="CHEBI:140395"/>
        <dbReference type="EC" id="2.7.7.6"/>
    </reaction>
</comment>
<dbReference type="FunFam" id="1.10.150.390:FF:000006">
    <property type="entry name" value="DNA-directed RNA polymerase subunit"/>
    <property type="match status" value="1"/>
</dbReference>
<dbReference type="GO" id="GO:0006351">
    <property type="term" value="P:DNA-templated transcription"/>
    <property type="evidence" value="ECO:0007669"/>
    <property type="project" value="InterPro"/>
</dbReference>
<keyword evidence="3 12" id="KW-0240">DNA-directed RNA polymerase</keyword>
<evidence type="ECO:0000256" key="1">
    <source>
        <dbReference type="ARBA" id="ARBA00004123"/>
    </source>
</evidence>
<name>A0AAW0K8A6_QUESU</name>
<dbReference type="Gene3D" id="1.10.274.100">
    <property type="entry name" value="RNA polymerase Rpb1, domain 3"/>
    <property type="match status" value="2"/>
</dbReference>
<evidence type="ECO:0000256" key="3">
    <source>
        <dbReference type="ARBA" id="ARBA00022478"/>
    </source>
</evidence>
<dbReference type="InterPro" id="IPR035698">
    <property type="entry name" value="RNAP_III_Rpc1_C"/>
</dbReference>
<dbReference type="InterPro" id="IPR007066">
    <property type="entry name" value="RNA_pol_Rpb1_3"/>
</dbReference>
<accession>A0AAW0K8A6</accession>
<evidence type="ECO:0000256" key="11">
    <source>
        <dbReference type="ARBA" id="ARBA00048552"/>
    </source>
</evidence>
<comment type="caution">
    <text evidence="14">The sequence shown here is derived from an EMBL/GenBank/DDBJ whole genome shotgun (WGS) entry which is preliminary data.</text>
</comment>
<dbReference type="InterPro" id="IPR044893">
    <property type="entry name" value="RNA_pol_Rpb1_clamp_domain"/>
</dbReference>
<dbReference type="InterPro" id="IPR038120">
    <property type="entry name" value="Rpb1_funnel_sf"/>
</dbReference>
<dbReference type="PANTHER" id="PTHR48446:SF1">
    <property type="entry name" value="DNA-DIRECTED RNA POLYMERASE SUBUNIT BETA' N-TERMINAL SECTION"/>
    <property type="match status" value="1"/>
</dbReference>
<evidence type="ECO:0000256" key="10">
    <source>
        <dbReference type="ARBA" id="ARBA00023242"/>
    </source>
</evidence>
<proteinExistence type="inferred from homology"/>
<dbReference type="Pfam" id="PF05000">
    <property type="entry name" value="RNA_pol_Rpb1_4"/>
    <property type="match status" value="1"/>
</dbReference>
<dbReference type="Gene3D" id="4.10.860.120">
    <property type="entry name" value="RNA polymerase II, clamp domain"/>
    <property type="match status" value="3"/>
</dbReference>
<protein>
    <recommendedName>
        <fullName evidence="12">DNA-directed RNA polymerase subunit</fullName>
        <ecNumber evidence="12">2.7.7.6</ecNumber>
    </recommendedName>
</protein>
<dbReference type="Proteomes" id="UP000237347">
    <property type="component" value="Unassembled WGS sequence"/>
</dbReference>
<dbReference type="EMBL" id="PKMF04000390">
    <property type="protein sequence ID" value="KAK7834231.1"/>
    <property type="molecule type" value="Genomic_DNA"/>
</dbReference>
<dbReference type="FunFam" id="2.40.40.20:FF:000019">
    <property type="entry name" value="DNA-directed RNA polymerase II subunit RPB1"/>
    <property type="match status" value="1"/>
</dbReference>
<gene>
    <name evidence="14" type="primary">NRPC1</name>
    <name evidence="14" type="ORF">CFP56_024787</name>
</gene>
<dbReference type="SMART" id="SM00663">
    <property type="entry name" value="RPOLA_N"/>
    <property type="match status" value="1"/>
</dbReference>
<keyword evidence="7" id="KW-0862">Zinc</keyword>
<keyword evidence="9 12" id="KW-0804">Transcription</keyword>
<dbReference type="PANTHER" id="PTHR48446">
    <property type="entry name" value="DNA-DIRECTED RNA POLYMERASE SUBUNIT BETA' N-TERMINAL SECTION"/>
    <property type="match status" value="1"/>
</dbReference>
<dbReference type="GO" id="GO:0046872">
    <property type="term" value="F:metal ion binding"/>
    <property type="evidence" value="ECO:0007669"/>
    <property type="project" value="UniProtKB-KW"/>
</dbReference>
<dbReference type="CDD" id="cd02583">
    <property type="entry name" value="RNAP_III_RPC1_N"/>
    <property type="match status" value="1"/>
</dbReference>
<dbReference type="Gene3D" id="1.10.132.30">
    <property type="match status" value="2"/>
</dbReference>
<dbReference type="InterPro" id="IPR007083">
    <property type="entry name" value="RNA_pol_Rpb1_4"/>
</dbReference>
<keyword evidence="10" id="KW-0539">Nucleus</keyword>
<dbReference type="Gene3D" id="2.40.40.20">
    <property type="match status" value="1"/>
</dbReference>
<dbReference type="Pfam" id="PF04998">
    <property type="entry name" value="RNA_pol_Rpb1_5"/>
    <property type="match status" value="1"/>
</dbReference>
<organism evidence="14 15">
    <name type="scientific">Quercus suber</name>
    <name type="common">Cork oak</name>
    <dbReference type="NCBI Taxonomy" id="58331"/>
    <lineage>
        <taxon>Eukaryota</taxon>
        <taxon>Viridiplantae</taxon>
        <taxon>Streptophyta</taxon>
        <taxon>Embryophyta</taxon>
        <taxon>Tracheophyta</taxon>
        <taxon>Spermatophyta</taxon>
        <taxon>Magnoliopsida</taxon>
        <taxon>eudicotyledons</taxon>
        <taxon>Gunneridae</taxon>
        <taxon>Pentapetalae</taxon>
        <taxon>rosids</taxon>
        <taxon>fabids</taxon>
        <taxon>Fagales</taxon>
        <taxon>Fagaceae</taxon>
        <taxon>Quercus</taxon>
    </lineage>
</organism>
<comment type="function">
    <text evidence="12">DNA-dependent RNA polymerase catalyzes the transcription of DNA into RNA using the four ribonucleoside triphosphates as substrates.</text>
</comment>
<evidence type="ECO:0000256" key="9">
    <source>
        <dbReference type="ARBA" id="ARBA00023163"/>
    </source>
</evidence>
<comment type="similarity">
    <text evidence="2 12">Belongs to the RNA polymerase beta' chain family.</text>
</comment>
<dbReference type="Gene3D" id="1.10.150.390">
    <property type="match status" value="1"/>
</dbReference>
<dbReference type="Gene3D" id="6.10.250.2940">
    <property type="match status" value="1"/>
</dbReference>
<dbReference type="GO" id="GO:0005634">
    <property type="term" value="C:nucleus"/>
    <property type="evidence" value="ECO:0007669"/>
    <property type="project" value="UniProtKB-SubCell"/>
</dbReference>
<dbReference type="InterPro" id="IPR035697">
    <property type="entry name" value="RNAP_III_RPC1_N"/>
</dbReference>
<dbReference type="FunFam" id="1.10.274.100:FF:000007">
    <property type="entry name" value="DNA-directed RNA polymerase subunit"/>
    <property type="match status" value="1"/>
</dbReference>
<dbReference type="Gene3D" id="3.30.1490.180">
    <property type="entry name" value="RNA polymerase ii"/>
    <property type="match status" value="1"/>
</dbReference>
<keyword evidence="15" id="KW-1185">Reference proteome</keyword>
<dbReference type="GO" id="GO:0003677">
    <property type="term" value="F:DNA binding"/>
    <property type="evidence" value="ECO:0007669"/>
    <property type="project" value="InterPro"/>
</dbReference>
<evidence type="ECO:0000256" key="6">
    <source>
        <dbReference type="ARBA" id="ARBA00022723"/>
    </source>
</evidence>
<evidence type="ECO:0000313" key="14">
    <source>
        <dbReference type="EMBL" id="KAK7834231.1"/>
    </source>
</evidence>
<evidence type="ECO:0000256" key="8">
    <source>
        <dbReference type="ARBA" id="ARBA00022842"/>
    </source>
</evidence>
<dbReference type="EC" id="2.7.7.6" evidence="12"/>
<dbReference type="InterPro" id="IPR006592">
    <property type="entry name" value="RNA_pol_N"/>
</dbReference>
<reference evidence="14 15" key="1">
    <citation type="journal article" date="2018" name="Sci. Data">
        <title>The draft genome sequence of cork oak.</title>
        <authorList>
            <person name="Ramos A.M."/>
            <person name="Usie A."/>
            <person name="Barbosa P."/>
            <person name="Barros P.M."/>
            <person name="Capote T."/>
            <person name="Chaves I."/>
            <person name="Simoes F."/>
            <person name="Abreu I."/>
            <person name="Carrasquinho I."/>
            <person name="Faro C."/>
            <person name="Guimaraes J.B."/>
            <person name="Mendonca D."/>
            <person name="Nobrega F."/>
            <person name="Rodrigues L."/>
            <person name="Saibo N.J.M."/>
            <person name="Varela M.C."/>
            <person name="Egas C."/>
            <person name="Matos J."/>
            <person name="Miguel C.M."/>
            <person name="Oliveira M.M."/>
            <person name="Ricardo C.P."/>
            <person name="Goncalves S."/>
        </authorList>
    </citation>
    <scope>NUCLEOTIDE SEQUENCE [LARGE SCALE GENOMIC DNA]</scope>
    <source>
        <strain evidence="15">cv. HL8</strain>
    </source>
</reference>
<evidence type="ECO:0000256" key="2">
    <source>
        <dbReference type="ARBA" id="ARBA00006460"/>
    </source>
</evidence>
<dbReference type="Pfam" id="PF04997">
    <property type="entry name" value="RNA_pol_Rpb1_1"/>
    <property type="match status" value="3"/>
</dbReference>
<dbReference type="Pfam" id="PF04983">
    <property type="entry name" value="RNA_pol_Rpb1_3"/>
    <property type="match status" value="2"/>
</dbReference>
<dbReference type="SUPFAM" id="SSF64484">
    <property type="entry name" value="beta and beta-prime subunits of DNA dependent RNA-polymerase"/>
    <property type="match status" value="5"/>
</dbReference>
<dbReference type="Gene3D" id="6.20.50.80">
    <property type="match status" value="1"/>
</dbReference>
<dbReference type="InterPro" id="IPR015700">
    <property type="entry name" value="RPC1"/>
</dbReference>
<evidence type="ECO:0000313" key="15">
    <source>
        <dbReference type="Proteomes" id="UP000237347"/>
    </source>
</evidence>
<dbReference type="GO" id="GO:0000428">
    <property type="term" value="C:DNA-directed RNA polymerase complex"/>
    <property type="evidence" value="ECO:0007669"/>
    <property type="project" value="UniProtKB-KW"/>
</dbReference>
<keyword evidence="4 12" id="KW-0808">Transferase</keyword>
<evidence type="ECO:0000256" key="12">
    <source>
        <dbReference type="RuleBase" id="RU004279"/>
    </source>
</evidence>
<evidence type="ECO:0000256" key="5">
    <source>
        <dbReference type="ARBA" id="ARBA00022695"/>
    </source>
</evidence>
<dbReference type="GO" id="GO:0003899">
    <property type="term" value="F:DNA-directed RNA polymerase activity"/>
    <property type="evidence" value="ECO:0007669"/>
    <property type="project" value="UniProtKB-EC"/>
</dbReference>
<feature type="domain" description="RNA polymerase N-terminal" evidence="13">
    <location>
        <begin position="369"/>
        <end position="640"/>
    </location>
</feature>
<keyword evidence="5 12" id="KW-0548">Nucleotidyltransferase</keyword>
<keyword evidence="6" id="KW-0479">Metal-binding</keyword>